<dbReference type="CDD" id="cd00028">
    <property type="entry name" value="B_lectin"/>
    <property type="match status" value="1"/>
</dbReference>
<organism evidence="7 8">
    <name type="scientific">Actinoplanes friuliensis DSM 7358</name>
    <dbReference type="NCBI Taxonomy" id="1246995"/>
    <lineage>
        <taxon>Bacteria</taxon>
        <taxon>Bacillati</taxon>
        <taxon>Actinomycetota</taxon>
        <taxon>Actinomycetes</taxon>
        <taxon>Micromonosporales</taxon>
        <taxon>Micromonosporaceae</taxon>
        <taxon>Actinoplanes</taxon>
    </lineage>
</organism>
<dbReference type="SMART" id="SM00108">
    <property type="entry name" value="B_lectin"/>
    <property type="match status" value="1"/>
</dbReference>
<dbReference type="InterPro" id="IPR038765">
    <property type="entry name" value="Papain-like_cys_pep_sf"/>
</dbReference>
<evidence type="ECO:0000259" key="6">
    <source>
        <dbReference type="PROSITE" id="PS50927"/>
    </source>
</evidence>
<dbReference type="InterPro" id="IPR001480">
    <property type="entry name" value="Bulb-type_lectin_dom"/>
</dbReference>
<dbReference type="EMBL" id="CP006272">
    <property type="protein sequence ID" value="AGZ41522.1"/>
    <property type="molecule type" value="Genomic_DNA"/>
</dbReference>
<keyword evidence="4" id="KW-0788">Thiol protease</keyword>
<accession>U5VXK0</accession>
<evidence type="ECO:0000313" key="8">
    <source>
        <dbReference type="Proteomes" id="UP000017746"/>
    </source>
</evidence>
<keyword evidence="8" id="KW-1185">Reference proteome</keyword>
<proteinExistence type="inferred from homology"/>
<feature type="chain" id="PRO_5004665315" evidence="5">
    <location>
        <begin position="30"/>
        <end position="258"/>
    </location>
</feature>
<dbReference type="eggNOG" id="COG0791">
    <property type="taxonomic scope" value="Bacteria"/>
</dbReference>
<name>U5VXK0_9ACTN</name>
<dbReference type="Pfam" id="PF00877">
    <property type="entry name" value="NLPC_P60"/>
    <property type="match status" value="1"/>
</dbReference>
<sequence length="258" mass="27592">MRKTFKRTGLAVALVCAALAALQPTGAYAADTRDSLGVDQTLGTGQSLWSARHTYEARMQSDGNLVVYGPGGAIWSSNTRGSGARLVLQSDSNLVMYSNQGVLFSTGKARTGSNRLVMQDDGNLVLYGSSTLWASKSSSEAAIQWFYNHLGATNYEHKCELAVEHAFGTSGRYRTAAAAAGAAKDRRDHANWNNRAQRTPYTDAPRGSLVFYNTSIDGHVAISVGNGTVLSSSAPGAKIGTAPIGYFQRPYGWAWAPW</sequence>
<dbReference type="Proteomes" id="UP000017746">
    <property type="component" value="Chromosome"/>
</dbReference>
<dbReference type="HOGENOM" id="CLU_1076178_0_0_11"/>
<dbReference type="GO" id="GO:0006508">
    <property type="term" value="P:proteolysis"/>
    <property type="evidence" value="ECO:0007669"/>
    <property type="project" value="UniProtKB-KW"/>
</dbReference>
<dbReference type="PATRIC" id="fig|1246995.3.peg.3287"/>
<dbReference type="RefSeq" id="WP_023361597.1">
    <property type="nucleotide sequence ID" value="NC_022657.1"/>
</dbReference>
<dbReference type="Gene3D" id="3.90.1720.10">
    <property type="entry name" value="endopeptidase domain like (from Nostoc punctiforme)"/>
    <property type="match status" value="1"/>
</dbReference>
<dbReference type="STRING" id="1246995.AFR_16200"/>
<evidence type="ECO:0000256" key="4">
    <source>
        <dbReference type="ARBA" id="ARBA00022807"/>
    </source>
</evidence>
<dbReference type="PROSITE" id="PS50927">
    <property type="entry name" value="BULB_LECTIN"/>
    <property type="match status" value="1"/>
</dbReference>
<dbReference type="SUPFAM" id="SSF54001">
    <property type="entry name" value="Cysteine proteinases"/>
    <property type="match status" value="1"/>
</dbReference>
<comment type="similarity">
    <text evidence="1">Belongs to the peptidase C40 family.</text>
</comment>
<evidence type="ECO:0000256" key="1">
    <source>
        <dbReference type="ARBA" id="ARBA00007074"/>
    </source>
</evidence>
<evidence type="ECO:0000256" key="5">
    <source>
        <dbReference type="SAM" id="SignalP"/>
    </source>
</evidence>
<keyword evidence="2" id="KW-0645">Protease</keyword>
<evidence type="ECO:0000256" key="2">
    <source>
        <dbReference type="ARBA" id="ARBA00022670"/>
    </source>
</evidence>
<dbReference type="OrthoDB" id="2607492at2"/>
<feature type="signal peptide" evidence="5">
    <location>
        <begin position="1"/>
        <end position="29"/>
    </location>
</feature>
<dbReference type="AlphaFoldDB" id="U5VXK0"/>
<gene>
    <name evidence="7" type="ORF">AFR_16200</name>
</gene>
<keyword evidence="3" id="KW-0378">Hydrolase</keyword>
<dbReference type="SUPFAM" id="SSF51110">
    <property type="entry name" value="alpha-D-mannose-specific plant lectins"/>
    <property type="match status" value="1"/>
</dbReference>
<dbReference type="Gene3D" id="2.90.10.10">
    <property type="entry name" value="Bulb-type lectin domain"/>
    <property type="match status" value="2"/>
</dbReference>
<evidence type="ECO:0000313" key="7">
    <source>
        <dbReference type="EMBL" id="AGZ41522.1"/>
    </source>
</evidence>
<reference evidence="7 8" key="1">
    <citation type="journal article" date="2014" name="J. Biotechnol.">
        <title>Complete genome sequence of the actinobacterium Actinoplanes friuliensis HAG 010964, producer of the lipopeptide antibiotic friulimycin.</title>
        <authorList>
            <person name="Ruckert C."/>
            <person name="Szczepanowski R."/>
            <person name="Albersmeier A."/>
            <person name="Goesmann A."/>
            <person name="Fischer N."/>
            <person name="Steinkamper A."/>
            <person name="Puhler A."/>
            <person name="Biener R."/>
            <person name="Schwartz D."/>
            <person name="Kalinowski J."/>
        </authorList>
    </citation>
    <scope>NUCLEOTIDE SEQUENCE [LARGE SCALE GENOMIC DNA]</scope>
    <source>
        <strain evidence="7 8">DSM 7358</strain>
    </source>
</reference>
<dbReference type="InterPro" id="IPR036426">
    <property type="entry name" value="Bulb-type_lectin_dom_sf"/>
</dbReference>
<dbReference type="KEGG" id="afs:AFR_16200"/>
<feature type="domain" description="Bulb-type lectin" evidence="6">
    <location>
        <begin position="33"/>
        <end position="139"/>
    </location>
</feature>
<protein>
    <submittedName>
        <fullName evidence="7">NLP/P60 protein</fullName>
    </submittedName>
</protein>
<keyword evidence="5" id="KW-0732">Signal</keyword>
<dbReference type="GO" id="GO:0008234">
    <property type="term" value="F:cysteine-type peptidase activity"/>
    <property type="evidence" value="ECO:0007669"/>
    <property type="project" value="UniProtKB-KW"/>
</dbReference>
<dbReference type="InterPro" id="IPR000064">
    <property type="entry name" value="NLP_P60_dom"/>
</dbReference>
<evidence type="ECO:0000256" key="3">
    <source>
        <dbReference type="ARBA" id="ARBA00022801"/>
    </source>
</evidence>